<dbReference type="EMBL" id="AVQL01000436">
    <property type="protein sequence ID" value="KEQ01129.1"/>
    <property type="molecule type" value="Genomic_DNA"/>
</dbReference>
<evidence type="ECO:0000313" key="2">
    <source>
        <dbReference type="Proteomes" id="UP000027644"/>
    </source>
</evidence>
<protein>
    <submittedName>
        <fullName evidence="1">Uncharacterized protein</fullName>
    </submittedName>
</protein>
<dbReference type="Proteomes" id="UP000027644">
    <property type="component" value="Unassembled WGS sequence"/>
</dbReference>
<reference evidence="1 2" key="1">
    <citation type="journal article" date="2014" name="PLoS Genet.">
        <title>Hidden diversity in honey bee gut symbionts detected by single-cell genomics.</title>
        <authorList>
            <person name="Engel P."/>
            <person name="Stepanauskas R."/>
            <person name="Moran N."/>
        </authorList>
    </citation>
    <scope>NUCLEOTIDE SEQUENCE [LARGE SCALE GENOMIC DNA]</scope>
    <source>
        <strain evidence="1 2">SCGC AB-598-J21</strain>
    </source>
</reference>
<dbReference type="AlphaFoldDB" id="A0A074W0Y4"/>
<gene>
    <name evidence="1" type="ORF">SASC598J21_011260</name>
</gene>
<evidence type="ECO:0000313" key="1">
    <source>
        <dbReference type="EMBL" id="KEQ01129.1"/>
    </source>
</evidence>
<sequence length="80" mass="9469">MEISLTKIKRPDRGFDWMHKESGFVISKYAIINNEPIFAVYYKGKAAFFSSFKIARYFICHCINSSKTKKSFKQKLEHMH</sequence>
<comment type="caution">
    <text evidence="1">The sequence shown here is derived from an EMBL/GenBank/DDBJ whole genome shotgun (WGS) entry which is preliminary data.</text>
</comment>
<organism evidence="1 2">
    <name type="scientific">Snodgrassella alvi SCGC AB-598-J21</name>
    <dbReference type="NCBI Taxonomy" id="1385367"/>
    <lineage>
        <taxon>Bacteria</taxon>
        <taxon>Pseudomonadati</taxon>
        <taxon>Pseudomonadota</taxon>
        <taxon>Betaproteobacteria</taxon>
        <taxon>Neisseriales</taxon>
        <taxon>Neisseriaceae</taxon>
        <taxon>Snodgrassella</taxon>
    </lineage>
</organism>
<proteinExistence type="predicted"/>
<name>A0A074W0Y4_9NEIS</name>
<accession>A0A074W0Y4</accession>